<evidence type="ECO:0000313" key="3">
    <source>
        <dbReference type="EMBL" id="MCP9201488.1"/>
    </source>
</evidence>
<dbReference type="EMBL" id="JANCNS010000003">
    <property type="protein sequence ID" value="MCP9201488.1"/>
    <property type="molecule type" value="Genomic_DNA"/>
</dbReference>
<accession>A0A9X2RAM8</accession>
<keyword evidence="2" id="KW-0732">Signal</keyword>
<dbReference type="InterPro" id="IPR043749">
    <property type="entry name" value="DUF5694"/>
</dbReference>
<keyword evidence="4" id="KW-1185">Reference proteome</keyword>
<evidence type="ECO:0000256" key="1">
    <source>
        <dbReference type="SAM" id="Coils"/>
    </source>
</evidence>
<evidence type="ECO:0000256" key="2">
    <source>
        <dbReference type="SAM" id="SignalP"/>
    </source>
</evidence>
<proteinExistence type="predicted"/>
<dbReference type="RefSeq" id="WP_241552341.1">
    <property type="nucleotide sequence ID" value="NZ_JANCNS010000003.1"/>
</dbReference>
<dbReference type="Pfam" id="PF18950">
    <property type="entry name" value="DUF5694"/>
    <property type="match status" value="1"/>
</dbReference>
<organism evidence="3 4">
    <name type="scientific">Christiangramia oceanisediminis</name>
    <dbReference type="NCBI Taxonomy" id="2920386"/>
    <lineage>
        <taxon>Bacteria</taxon>
        <taxon>Pseudomonadati</taxon>
        <taxon>Bacteroidota</taxon>
        <taxon>Flavobacteriia</taxon>
        <taxon>Flavobacteriales</taxon>
        <taxon>Flavobacteriaceae</taxon>
        <taxon>Christiangramia</taxon>
    </lineage>
</organism>
<protein>
    <submittedName>
        <fullName evidence="3">DUF5694 domain-containing protein</fullName>
    </submittedName>
</protein>
<gene>
    <name evidence="3" type="ORF">MKO06_16380</name>
</gene>
<keyword evidence="1" id="KW-0175">Coiled coil</keyword>
<feature type="chain" id="PRO_5040808340" evidence="2">
    <location>
        <begin position="23"/>
        <end position="277"/>
    </location>
</feature>
<sequence length="277" mass="32086">MIKRILIAPISFFFICMASMQAQEKEVLLVGTFHFHNPGLDVARTESFDVLSRGSQEDLDQISSAINEFGPDKIFVEWNYARTRGLDSIYDLYSVESFSNDTSKTDFYRKNEIFQLAFRTAKKLDHPKVYPMDYRGTNFPYDSLMATIDKNEQLGLKKQIESEIEKYEEEFNSQISSGWSLKRILLNLNTRESREANISFYTGIATEVGKVDEFVGAYLASEWYRRNIYMWSIIQKLTEDSDDKIMILVGAGHAAIFDQLLSYTRGWKVIELNEILD</sequence>
<comment type="caution">
    <text evidence="3">The sequence shown here is derived from an EMBL/GenBank/DDBJ whole genome shotgun (WGS) entry which is preliminary data.</text>
</comment>
<name>A0A9X2RAM8_9FLAO</name>
<feature type="coiled-coil region" evidence="1">
    <location>
        <begin position="150"/>
        <end position="177"/>
    </location>
</feature>
<dbReference type="Proteomes" id="UP001155280">
    <property type="component" value="Unassembled WGS sequence"/>
</dbReference>
<reference evidence="3" key="1">
    <citation type="submission" date="2022-07" db="EMBL/GenBank/DDBJ databases">
        <title>Gramela sediminis sp. nov., isolated from deep-sea sediment of the Indian Ocean.</title>
        <authorList>
            <person name="Shi H."/>
        </authorList>
    </citation>
    <scope>NUCLEOTIDE SEQUENCE</scope>
    <source>
        <strain evidence="3">GC03-9</strain>
    </source>
</reference>
<dbReference type="AlphaFoldDB" id="A0A9X2RAM8"/>
<feature type="signal peptide" evidence="2">
    <location>
        <begin position="1"/>
        <end position="22"/>
    </location>
</feature>
<evidence type="ECO:0000313" key="4">
    <source>
        <dbReference type="Proteomes" id="UP001155280"/>
    </source>
</evidence>